<dbReference type="AlphaFoldDB" id="Q1IJY5"/>
<dbReference type="EMBL" id="CP000360">
    <property type="protein sequence ID" value="ABF42815.1"/>
    <property type="molecule type" value="Genomic_DNA"/>
</dbReference>
<reference evidence="2 3" key="1">
    <citation type="journal article" date="2009" name="Appl. Environ. Microbiol.">
        <title>Three genomes from the phylum Acidobacteria provide insight into the lifestyles of these microorganisms in soils.</title>
        <authorList>
            <person name="Ward N.L."/>
            <person name="Challacombe J.F."/>
            <person name="Janssen P.H."/>
            <person name="Henrissat B."/>
            <person name="Coutinho P.M."/>
            <person name="Wu M."/>
            <person name="Xie G."/>
            <person name="Haft D.H."/>
            <person name="Sait M."/>
            <person name="Badger J."/>
            <person name="Barabote R.D."/>
            <person name="Bradley B."/>
            <person name="Brettin T.S."/>
            <person name="Brinkac L.M."/>
            <person name="Bruce D."/>
            <person name="Creasy T."/>
            <person name="Daugherty S.C."/>
            <person name="Davidsen T.M."/>
            <person name="DeBoy R.T."/>
            <person name="Detter J.C."/>
            <person name="Dodson R.J."/>
            <person name="Durkin A.S."/>
            <person name="Ganapathy A."/>
            <person name="Gwinn-Giglio M."/>
            <person name="Han C.S."/>
            <person name="Khouri H."/>
            <person name="Kiss H."/>
            <person name="Kothari S.P."/>
            <person name="Madupu R."/>
            <person name="Nelson K.E."/>
            <person name="Nelson W.C."/>
            <person name="Paulsen I."/>
            <person name="Penn K."/>
            <person name="Ren Q."/>
            <person name="Rosovitz M.J."/>
            <person name="Selengut J.D."/>
            <person name="Shrivastava S."/>
            <person name="Sullivan S.A."/>
            <person name="Tapia R."/>
            <person name="Thompson L.S."/>
            <person name="Watkins K.L."/>
            <person name="Yang Q."/>
            <person name="Yu C."/>
            <person name="Zafar N."/>
            <person name="Zhou L."/>
            <person name="Kuske C.R."/>
        </authorList>
    </citation>
    <scope>NUCLEOTIDE SEQUENCE [LARGE SCALE GENOMIC DNA]</scope>
    <source>
        <strain evidence="2 3">Ellin345</strain>
    </source>
</reference>
<keyword evidence="1" id="KW-0472">Membrane</keyword>
<dbReference type="eggNOG" id="COG3637">
    <property type="taxonomic scope" value="Bacteria"/>
</dbReference>
<dbReference type="SUPFAM" id="SSF56925">
    <property type="entry name" value="OMPA-like"/>
    <property type="match status" value="1"/>
</dbReference>
<sequence>MSTSCSDNGIGRFLLCSVNERREPRIFGGSRRAMKGLHCMRWISAFCGILFLTTLAIAQAPTPTGKLPNAGANNETPWMFSAQYVKPTNDWGPNNHFNGMLLDVTRSFSPRWGITGEFDWSKSNGHDGNQLGYRVGPRVNLITGHKVVPFAQFLLGGAHLHETGTRASGVDSNWNGVSWLGGGGVDILLTPHFGIRGQIDITSVPFGTHLTDRDYWPQYGGGVTYRW</sequence>
<protein>
    <recommendedName>
        <fullName evidence="4">Outer membrane protein beta-barrel domain-containing protein</fullName>
    </recommendedName>
</protein>
<dbReference type="HOGENOM" id="CLU_1218470_0_0_0"/>
<proteinExistence type="predicted"/>
<gene>
    <name evidence="2" type="ordered locus">Acid345_3815</name>
</gene>
<evidence type="ECO:0000313" key="2">
    <source>
        <dbReference type="EMBL" id="ABF42815.1"/>
    </source>
</evidence>
<organism evidence="2 3">
    <name type="scientific">Koribacter versatilis (strain Ellin345)</name>
    <dbReference type="NCBI Taxonomy" id="204669"/>
    <lineage>
        <taxon>Bacteria</taxon>
        <taxon>Pseudomonadati</taxon>
        <taxon>Acidobacteriota</taxon>
        <taxon>Terriglobia</taxon>
        <taxon>Terriglobales</taxon>
        <taxon>Candidatus Korobacteraceae</taxon>
        <taxon>Candidatus Korobacter</taxon>
    </lineage>
</organism>
<keyword evidence="1" id="KW-0812">Transmembrane</keyword>
<feature type="transmembrane region" description="Helical" evidence="1">
    <location>
        <begin position="39"/>
        <end position="58"/>
    </location>
</feature>
<evidence type="ECO:0000313" key="3">
    <source>
        <dbReference type="Proteomes" id="UP000002432"/>
    </source>
</evidence>
<evidence type="ECO:0000256" key="1">
    <source>
        <dbReference type="SAM" id="Phobius"/>
    </source>
</evidence>
<evidence type="ECO:0008006" key="4">
    <source>
        <dbReference type="Google" id="ProtNLM"/>
    </source>
</evidence>
<dbReference type="EnsemblBacteria" id="ABF42815">
    <property type="protein sequence ID" value="ABF42815"/>
    <property type="gene ID" value="Acid345_3815"/>
</dbReference>
<keyword evidence="3" id="KW-1185">Reference proteome</keyword>
<dbReference type="Gene3D" id="2.40.160.20">
    <property type="match status" value="1"/>
</dbReference>
<dbReference type="Proteomes" id="UP000002432">
    <property type="component" value="Chromosome"/>
</dbReference>
<name>Q1IJY5_KORVE</name>
<dbReference type="InterPro" id="IPR011250">
    <property type="entry name" value="OMP/PagP_B-barrel"/>
</dbReference>
<accession>Q1IJY5</accession>
<keyword evidence="1" id="KW-1133">Transmembrane helix</keyword>
<dbReference type="KEGG" id="aba:Acid345_3815"/>